<dbReference type="InterPro" id="IPR011990">
    <property type="entry name" value="TPR-like_helical_dom_sf"/>
</dbReference>
<organism evidence="1 2">
    <name type="scientific">Terrimonas rubra</name>
    <dbReference type="NCBI Taxonomy" id="1035890"/>
    <lineage>
        <taxon>Bacteria</taxon>
        <taxon>Pseudomonadati</taxon>
        <taxon>Bacteroidota</taxon>
        <taxon>Chitinophagia</taxon>
        <taxon>Chitinophagales</taxon>
        <taxon>Chitinophagaceae</taxon>
        <taxon>Terrimonas</taxon>
    </lineage>
</organism>
<dbReference type="RefSeq" id="WP_386099855.1">
    <property type="nucleotide sequence ID" value="NZ_JBHUOZ010000003.1"/>
</dbReference>
<sequence>MLLYISEIRLLLLLSIILLAPKTKGRANGISLCDTVPRDSYDIFKNKPNDVSPYVILKSKETGEVLFERTLENGKCADCYDTLTSKADTYYKNKKYSDAALLYFSAFTLNNNKGKVKHRLNAACCFTKINDVDKAFENLNKVVFNAQFHNIYEISSNECFNPLQKDHRWAPLIQGLKNNLDKIQQKLSKETIIEEQRH</sequence>
<keyword evidence="2" id="KW-1185">Reference proteome</keyword>
<name>A0ABW6A8I2_9BACT</name>
<dbReference type="Gene3D" id="1.25.40.10">
    <property type="entry name" value="Tetratricopeptide repeat domain"/>
    <property type="match status" value="1"/>
</dbReference>
<evidence type="ECO:0008006" key="3">
    <source>
        <dbReference type="Google" id="ProtNLM"/>
    </source>
</evidence>
<evidence type="ECO:0000313" key="1">
    <source>
        <dbReference type="EMBL" id="MFD2920800.1"/>
    </source>
</evidence>
<protein>
    <recommendedName>
        <fullName evidence="3">Tetratricopeptide repeat-containing protein</fullName>
    </recommendedName>
</protein>
<comment type="caution">
    <text evidence="1">The sequence shown here is derived from an EMBL/GenBank/DDBJ whole genome shotgun (WGS) entry which is preliminary data.</text>
</comment>
<dbReference type="SUPFAM" id="SSF48452">
    <property type="entry name" value="TPR-like"/>
    <property type="match status" value="1"/>
</dbReference>
<dbReference type="Proteomes" id="UP001597511">
    <property type="component" value="Unassembled WGS sequence"/>
</dbReference>
<gene>
    <name evidence="1" type="ORF">ACFS6H_13830</name>
</gene>
<evidence type="ECO:0000313" key="2">
    <source>
        <dbReference type="Proteomes" id="UP001597511"/>
    </source>
</evidence>
<accession>A0ABW6A8I2</accession>
<reference evidence="2" key="1">
    <citation type="journal article" date="2019" name="Int. J. Syst. Evol. Microbiol.">
        <title>The Global Catalogue of Microorganisms (GCM) 10K type strain sequencing project: providing services to taxonomists for standard genome sequencing and annotation.</title>
        <authorList>
            <consortium name="The Broad Institute Genomics Platform"/>
            <consortium name="The Broad Institute Genome Sequencing Center for Infectious Disease"/>
            <person name="Wu L."/>
            <person name="Ma J."/>
        </authorList>
    </citation>
    <scope>NUCLEOTIDE SEQUENCE [LARGE SCALE GENOMIC DNA]</scope>
    <source>
        <strain evidence="2">KCTC 23299</strain>
    </source>
</reference>
<proteinExistence type="predicted"/>
<dbReference type="EMBL" id="JBHUOZ010000003">
    <property type="protein sequence ID" value="MFD2920800.1"/>
    <property type="molecule type" value="Genomic_DNA"/>
</dbReference>